<evidence type="ECO:0000313" key="2">
    <source>
        <dbReference type="Proteomes" id="UP000515237"/>
    </source>
</evidence>
<reference evidence="1 2" key="1">
    <citation type="journal article" date="2018" name="Int. J. Syst. Evol. Microbiol.">
        <title>Adhaeribacter swui sp. nov., isolated from wet mud.</title>
        <authorList>
            <person name="Kim D.U."/>
            <person name="Kim K.W."/>
            <person name="Kang M.S."/>
            <person name="Kim J.Y."/>
            <person name="Jang J.H."/>
            <person name="Kim M.K."/>
        </authorList>
    </citation>
    <scope>NUCLEOTIDE SEQUENCE [LARGE SCALE GENOMIC DNA]</scope>
    <source>
        <strain evidence="1 2">KCTC 52873</strain>
    </source>
</reference>
<dbReference type="EMBL" id="CP055156">
    <property type="protein sequence ID" value="QNF32511.1"/>
    <property type="molecule type" value="Genomic_DNA"/>
</dbReference>
<proteinExistence type="predicted"/>
<sequence length="52" mass="5936">MQELLNLLSSVAEDLIETAICAGSIWLLKKIKDKLTILKNTIEVRIHLKIVY</sequence>
<dbReference type="Proteomes" id="UP000515237">
    <property type="component" value="Chromosome"/>
</dbReference>
<dbReference type="RefSeq" id="WP_185273289.1">
    <property type="nucleotide sequence ID" value="NZ_CP055156.1"/>
</dbReference>
<accession>A0A7G7G5S7</accession>
<gene>
    <name evidence="1" type="ORF">HUW51_07145</name>
</gene>
<dbReference type="KEGG" id="aswu:HUW51_07145"/>
<protein>
    <submittedName>
        <fullName evidence="1">Uncharacterized protein</fullName>
    </submittedName>
</protein>
<evidence type="ECO:0000313" key="1">
    <source>
        <dbReference type="EMBL" id="QNF32511.1"/>
    </source>
</evidence>
<keyword evidence="2" id="KW-1185">Reference proteome</keyword>
<organism evidence="1 2">
    <name type="scientific">Adhaeribacter swui</name>
    <dbReference type="NCBI Taxonomy" id="2086471"/>
    <lineage>
        <taxon>Bacteria</taxon>
        <taxon>Pseudomonadati</taxon>
        <taxon>Bacteroidota</taxon>
        <taxon>Cytophagia</taxon>
        <taxon>Cytophagales</taxon>
        <taxon>Hymenobacteraceae</taxon>
        <taxon>Adhaeribacter</taxon>
    </lineage>
</organism>
<name>A0A7G7G5S7_9BACT</name>
<dbReference type="AlphaFoldDB" id="A0A7G7G5S7"/>